<dbReference type="OrthoDB" id="7798282at2"/>
<dbReference type="RefSeq" id="WP_143514629.1">
    <property type="nucleotide sequence ID" value="NZ_FWYD01000017.1"/>
</dbReference>
<keyword evidence="3" id="KW-1185">Reference proteome</keyword>
<feature type="region of interest" description="Disordered" evidence="1">
    <location>
        <begin position="255"/>
        <end position="285"/>
    </location>
</feature>
<protein>
    <submittedName>
        <fullName evidence="2">Uncharacterized protein</fullName>
    </submittedName>
</protein>
<gene>
    <name evidence="2" type="ORF">SAMN06295998_11763</name>
</gene>
<dbReference type="Proteomes" id="UP000192330">
    <property type="component" value="Unassembled WGS sequence"/>
</dbReference>
<sequence length="384" mass="42356">MAEKDSTLAVSNGAFTCRIEGFDRPADIVRLIDRYLKQRSGSLDPDPEQPDPQVLAKIVGCTIGSGVRAYTRNGITVLSPSAVSPPTNHQSSADAVAVARVVKIKRANFERVVARGQLEEVTEASVSPTRADSGQPPETGVQARAFLTEQQVGDDTHGNLSRLISKTNDEMGKARGPHGRKAIEHLRAAVAATKAGLGISRTANNDMHEQEQHYRQDLAKEVRTRSVPTAPNNIVGLCNPSKPYAKLVLEAEQQIKPPCRTPLPRNDRTRTPAPSASEPRQKKTDHIDRTTTFVAFIGEVNAISLPDLMEAATVYLTFVEGHAQFSRRQLMSRLRTVRHADYSRTDRLQCLAQLLEKDKIRKLNCGMFEVTDQNKYVPVIRHTS</sequence>
<dbReference type="AlphaFoldDB" id="A0A1W2DSA4"/>
<organism evidence="2 3">
    <name type="scientific">Primorskyibacter flagellatus</name>
    <dbReference type="NCBI Taxonomy" id="1387277"/>
    <lineage>
        <taxon>Bacteria</taxon>
        <taxon>Pseudomonadati</taxon>
        <taxon>Pseudomonadota</taxon>
        <taxon>Alphaproteobacteria</taxon>
        <taxon>Rhodobacterales</taxon>
        <taxon>Roseobacteraceae</taxon>
        <taxon>Primorskyibacter</taxon>
    </lineage>
</organism>
<reference evidence="2 3" key="1">
    <citation type="submission" date="2017-04" db="EMBL/GenBank/DDBJ databases">
        <authorList>
            <person name="Afonso C.L."/>
            <person name="Miller P.J."/>
            <person name="Scott M.A."/>
            <person name="Spackman E."/>
            <person name="Goraichik I."/>
            <person name="Dimitrov K.M."/>
            <person name="Suarez D.L."/>
            <person name="Swayne D.E."/>
        </authorList>
    </citation>
    <scope>NUCLEOTIDE SEQUENCE [LARGE SCALE GENOMIC DNA]</scope>
    <source>
        <strain evidence="2 3">CGMCC 1.12644</strain>
    </source>
</reference>
<proteinExistence type="predicted"/>
<dbReference type="STRING" id="1387277.SAMN06295998_11763"/>
<accession>A0A1W2DSA4</accession>
<evidence type="ECO:0000256" key="1">
    <source>
        <dbReference type="SAM" id="MobiDB-lite"/>
    </source>
</evidence>
<name>A0A1W2DSA4_9RHOB</name>
<evidence type="ECO:0000313" key="3">
    <source>
        <dbReference type="Proteomes" id="UP000192330"/>
    </source>
</evidence>
<evidence type="ECO:0000313" key="2">
    <source>
        <dbReference type="EMBL" id="SMD00347.1"/>
    </source>
</evidence>
<dbReference type="EMBL" id="FWYD01000017">
    <property type="protein sequence ID" value="SMD00347.1"/>
    <property type="molecule type" value="Genomic_DNA"/>
</dbReference>